<gene>
    <name evidence="1" type="ORF">PYX00_011240</name>
</gene>
<proteinExistence type="predicted"/>
<dbReference type="EMBL" id="JARGDH010000071">
    <property type="protein sequence ID" value="KAL0263925.1"/>
    <property type="molecule type" value="Genomic_DNA"/>
</dbReference>
<comment type="caution">
    <text evidence="1">The sequence shown here is derived from an EMBL/GenBank/DDBJ whole genome shotgun (WGS) entry which is preliminary data.</text>
</comment>
<sequence>MRSRPSLISRRIAFDVSINVRNIMAAQTYPVLLRCTVCNTEHTKYASLVPQGAGQGARVSSSVSIACGTCGSVMSAVAEPPRTEYARCTAAEDGKGCWAHVAPDARSATGFHVSTISAANCVVVEVPKLELDVVTGQNVLFRDVPLEENSWTGSFRDNPCAMIDSCDILAREAAEGPT</sequence>
<dbReference type="AlphaFoldDB" id="A0AAW2H6J7"/>
<accession>A0AAW2H6J7</accession>
<evidence type="ECO:0000313" key="1">
    <source>
        <dbReference type="EMBL" id="KAL0263925.1"/>
    </source>
</evidence>
<reference evidence="1" key="1">
    <citation type="journal article" date="2024" name="Gigascience">
        <title>Chromosome-level genome of the poultry shaft louse Menopon gallinae provides insight into the host-switching and adaptive evolution of parasitic lice.</title>
        <authorList>
            <person name="Xu Y."/>
            <person name="Ma L."/>
            <person name="Liu S."/>
            <person name="Liang Y."/>
            <person name="Liu Q."/>
            <person name="He Z."/>
            <person name="Tian L."/>
            <person name="Duan Y."/>
            <person name="Cai W."/>
            <person name="Li H."/>
            <person name="Song F."/>
        </authorList>
    </citation>
    <scope>NUCLEOTIDE SEQUENCE</scope>
    <source>
        <strain evidence="1">Cailab_2023a</strain>
    </source>
</reference>
<organism evidence="1">
    <name type="scientific">Menopon gallinae</name>
    <name type="common">poultry shaft louse</name>
    <dbReference type="NCBI Taxonomy" id="328185"/>
    <lineage>
        <taxon>Eukaryota</taxon>
        <taxon>Metazoa</taxon>
        <taxon>Ecdysozoa</taxon>
        <taxon>Arthropoda</taxon>
        <taxon>Hexapoda</taxon>
        <taxon>Insecta</taxon>
        <taxon>Pterygota</taxon>
        <taxon>Neoptera</taxon>
        <taxon>Paraneoptera</taxon>
        <taxon>Psocodea</taxon>
        <taxon>Troctomorpha</taxon>
        <taxon>Phthiraptera</taxon>
        <taxon>Amblycera</taxon>
        <taxon>Menoponidae</taxon>
        <taxon>Menopon</taxon>
    </lineage>
</organism>
<protein>
    <submittedName>
        <fullName evidence="1">Uncharacterized protein</fullName>
    </submittedName>
</protein>
<name>A0AAW2H6J7_9NEOP</name>